<accession>A0ABR5BQP6</accession>
<evidence type="ECO:0000313" key="2">
    <source>
        <dbReference type="Proteomes" id="UP000054272"/>
    </source>
</evidence>
<evidence type="ECO:0000313" key="1">
    <source>
        <dbReference type="EMBL" id="KIR77969.1"/>
    </source>
</evidence>
<proteinExistence type="predicted"/>
<sequence length="84" mass="9262">MEKCFRPNGLLPGPGFKKTKEEIHEWAVRTAYDFCVLTIDPPYGRIYTSTGLGEINGSFGAEVYMRLVCLLGIPTCLSSDISVS</sequence>
<dbReference type="Proteomes" id="UP000054272">
    <property type="component" value="Unassembled WGS sequence"/>
</dbReference>
<dbReference type="EMBL" id="KN848734">
    <property type="protein sequence ID" value="KIR77969.1"/>
    <property type="molecule type" value="Genomic_DNA"/>
</dbReference>
<gene>
    <name evidence="1" type="ORF">I306_05012</name>
</gene>
<organism evidence="1 2">
    <name type="scientific">Cryptococcus gattii EJB2</name>
    <dbReference type="NCBI Taxonomy" id="1296103"/>
    <lineage>
        <taxon>Eukaryota</taxon>
        <taxon>Fungi</taxon>
        <taxon>Dikarya</taxon>
        <taxon>Basidiomycota</taxon>
        <taxon>Agaricomycotina</taxon>
        <taxon>Tremellomycetes</taxon>
        <taxon>Tremellales</taxon>
        <taxon>Cryptococcaceae</taxon>
        <taxon>Cryptococcus</taxon>
        <taxon>Cryptococcus gattii species complex</taxon>
    </lineage>
</organism>
<name>A0ABR5BQP6_9TREE</name>
<reference evidence="1 2" key="1">
    <citation type="submission" date="2015-01" db="EMBL/GenBank/DDBJ databases">
        <title>The Genome Sequence of Cryptococcus gattii EJB2.</title>
        <authorList>
            <consortium name="The Broad Institute Genomics Platform"/>
            <person name="Cuomo C."/>
            <person name="Litvintseva A."/>
            <person name="Chen Y."/>
            <person name="Heitman J."/>
            <person name="Sun S."/>
            <person name="Springer D."/>
            <person name="Dromer F."/>
            <person name="Young S."/>
            <person name="Zeng Q."/>
            <person name="Gargeya S."/>
            <person name="Abouelleil A."/>
            <person name="Alvarado L."/>
            <person name="Chapman S.B."/>
            <person name="Gainer-Dewar J."/>
            <person name="Goldberg J."/>
            <person name="Griggs A."/>
            <person name="Gujja S."/>
            <person name="Hansen M."/>
            <person name="Howarth C."/>
            <person name="Imamovic A."/>
            <person name="Larimer J."/>
            <person name="Murphy C."/>
            <person name="Naylor J."/>
            <person name="Pearson M."/>
            <person name="Priest M."/>
            <person name="Roberts A."/>
            <person name="Saif S."/>
            <person name="Shea T."/>
            <person name="Sykes S."/>
            <person name="Wortman J."/>
            <person name="Nusbaum C."/>
            <person name="Birren B."/>
        </authorList>
    </citation>
    <scope>NUCLEOTIDE SEQUENCE [LARGE SCALE GENOMIC DNA]</scope>
    <source>
        <strain evidence="1 2">EJB2</strain>
    </source>
</reference>
<protein>
    <submittedName>
        <fullName evidence="1">Uncharacterized protein</fullName>
    </submittedName>
</protein>
<keyword evidence="2" id="KW-1185">Reference proteome</keyword>